<accession>A0AAD4K3S2</accession>
<proteinExistence type="predicted"/>
<keyword evidence="3" id="KW-1185">Reference proteome</keyword>
<feature type="signal peptide" evidence="1">
    <location>
        <begin position="1"/>
        <end position="20"/>
    </location>
</feature>
<dbReference type="EMBL" id="JAJJHW010002585">
    <property type="protein sequence ID" value="KAH8372495.1"/>
    <property type="molecule type" value="Genomic_DNA"/>
</dbReference>
<organism evidence="2 3">
    <name type="scientific">Drosophila rubida</name>
    <dbReference type="NCBI Taxonomy" id="30044"/>
    <lineage>
        <taxon>Eukaryota</taxon>
        <taxon>Metazoa</taxon>
        <taxon>Ecdysozoa</taxon>
        <taxon>Arthropoda</taxon>
        <taxon>Hexapoda</taxon>
        <taxon>Insecta</taxon>
        <taxon>Pterygota</taxon>
        <taxon>Neoptera</taxon>
        <taxon>Endopterygota</taxon>
        <taxon>Diptera</taxon>
        <taxon>Brachycera</taxon>
        <taxon>Muscomorpha</taxon>
        <taxon>Ephydroidea</taxon>
        <taxon>Drosophilidae</taxon>
        <taxon>Drosophila</taxon>
    </lineage>
</organism>
<protein>
    <submittedName>
        <fullName evidence="2">Uncharacterized protein</fullName>
    </submittedName>
</protein>
<dbReference type="Proteomes" id="UP001200034">
    <property type="component" value="Unassembled WGS sequence"/>
</dbReference>
<keyword evidence="1" id="KW-0732">Signal</keyword>
<reference evidence="2" key="1">
    <citation type="journal article" date="2021" name="Mol. Ecol. Resour.">
        <title>Phylogenomic analyses of the genus Drosophila reveals genomic signals of climate adaptation.</title>
        <authorList>
            <person name="Li F."/>
            <person name="Rane R.V."/>
            <person name="Luria V."/>
            <person name="Xiong Z."/>
            <person name="Chen J."/>
            <person name="Li Z."/>
            <person name="Catullo R.A."/>
            <person name="Griffin P.C."/>
            <person name="Schiffer M."/>
            <person name="Pearce S."/>
            <person name="Lee S.F."/>
            <person name="McElroy K."/>
            <person name="Stocker A."/>
            <person name="Shirriffs J."/>
            <person name="Cockerell F."/>
            <person name="Coppin C."/>
            <person name="Sgro C.M."/>
            <person name="Karger A."/>
            <person name="Cain J.W."/>
            <person name="Weber J.A."/>
            <person name="Santpere G."/>
            <person name="Kirschner M.W."/>
            <person name="Hoffmann A.A."/>
            <person name="Oakeshott J.G."/>
            <person name="Zhang G."/>
        </authorList>
    </citation>
    <scope>NUCLEOTIDE SEQUENCE</scope>
    <source>
        <strain evidence="2">BGI-SZ-2011g</strain>
    </source>
</reference>
<evidence type="ECO:0000313" key="2">
    <source>
        <dbReference type="EMBL" id="KAH8372495.1"/>
    </source>
</evidence>
<feature type="chain" id="PRO_5041984026" evidence="1">
    <location>
        <begin position="21"/>
        <end position="78"/>
    </location>
</feature>
<evidence type="ECO:0000313" key="3">
    <source>
        <dbReference type="Proteomes" id="UP001200034"/>
    </source>
</evidence>
<name>A0AAD4K3S2_9MUSC</name>
<gene>
    <name evidence="2" type="ORF">KR093_011723</name>
</gene>
<sequence length="78" mass="8395">MKVTILLALIASCILAYTSARPQFEHGSIFAPSGRFAMTKNWAAPPVDLSQGVVLLREATPITEAPQEPKLTPTSKTN</sequence>
<comment type="caution">
    <text evidence="2">The sequence shown here is derived from an EMBL/GenBank/DDBJ whole genome shotgun (WGS) entry which is preliminary data.</text>
</comment>
<evidence type="ECO:0000256" key="1">
    <source>
        <dbReference type="SAM" id="SignalP"/>
    </source>
</evidence>
<dbReference type="AlphaFoldDB" id="A0AAD4K3S2"/>